<evidence type="ECO:0000256" key="1">
    <source>
        <dbReference type="SAM" id="Phobius"/>
    </source>
</evidence>
<evidence type="ECO:0000313" key="3">
    <source>
        <dbReference type="Proteomes" id="UP000694005"/>
    </source>
</evidence>
<keyword evidence="1" id="KW-0472">Membrane</keyword>
<evidence type="ECO:0000313" key="2">
    <source>
        <dbReference type="EMBL" id="CAG7906620.1"/>
    </source>
</evidence>
<name>A0A8D9HW80_BRACM</name>
<protein>
    <submittedName>
        <fullName evidence="2">Uncharacterized protein</fullName>
    </submittedName>
</protein>
<reference evidence="2 3" key="1">
    <citation type="submission" date="2021-07" db="EMBL/GenBank/DDBJ databases">
        <authorList>
            <consortium name="Genoscope - CEA"/>
            <person name="William W."/>
        </authorList>
    </citation>
    <scope>NUCLEOTIDE SEQUENCE [LARGE SCALE GENOMIC DNA]</scope>
</reference>
<organism evidence="2 3">
    <name type="scientific">Brassica campestris</name>
    <name type="common">Field mustard</name>
    <dbReference type="NCBI Taxonomy" id="3711"/>
    <lineage>
        <taxon>Eukaryota</taxon>
        <taxon>Viridiplantae</taxon>
        <taxon>Streptophyta</taxon>
        <taxon>Embryophyta</taxon>
        <taxon>Tracheophyta</taxon>
        <taxon>Spermatophyta</taxon>
        <taxon>Magnoliopsida</taxon>
        <taxon>eudicotyledons</taxon>
        <taxon>Gunneridae</taxon>
        <taxon>Pentapetalae</taxon>
        <taxon>rosids</taxon>
        <taxon>malvids</taxon>
        <taxon>Brassicales</taxon>
        <taxon>Brassicaceae</taxon>
        <taxon>Brassiceae</taxon>
        <taxon>Brassica</taxon>
    </lineage>
</organism>
<gene>
    <name evidence="2" type="ORF">BRAPAZ1V2_A04P15210.2</name>
</gene>
<keyword evidence="1" id="KW-0812">Transmembrane</keyword>
<dbReference type="Gramene" id="A04p15210.2_BraZ1">
    <property type="protein sequence ID" value="A04p15210.2_BraZ1.CDS"/>
    <property type="gene ID" value="A04g15210.2_BraZ1"/>
</dbReference>
<feature type="transmembrane region" description="Helical" evidence="1">
    <location>
        <begin position="34"/>
        <end position="51"/>
    </location>
</feature>
<dbReference type="Proteomes" id="UP000694005">
    <property type="component" value="Chromosome A04"/>
</dbReference>
<dbReference type="EMBL" id="LS974620">
    <property type="protein sequence ID" value="CAG7906620.1"/>
    <property type="molecule type" value="Genomic_DNA"/>
</dbReference>
<accession>A0A8D9HW80</accession>
<dbReference type="AlphaFoldDB" id="A0A8D9HW80"/>
<keyword evidence="1" id="KW-1133">Transmembrane helix</keyword>
<proteinExistence type="predicted"/>
<sequence>MVVYRRQSQSHNHELLQILLCWTDLPSISRFRRFLLGLTMAALEMAVLAWLNGSDGRMVNQVWFGHDDRWLYSTCIVEGAQRAINTSHFQAESNENGLGFVMLWVFTVHFISKEKVDSWSSLRNRSKLNGHMVIVLAEEHGKS</sequence>